<evidence type="ECO:0008006" key="6">
    <source>
        <dbReference type="Google" id="ProtNLM"/>
    </source>
</evidence>
<dbReference type="GO" id="GO:0006457">
    <property type="term" value="P:protein folding"/>
    <property type="evidence" value="ECO:0007669"/>
    <property type="project" value="InterPro"/>
</dbReference>
<comment type="caution">
    <text evidence="4">The sequence shown here is derived from an EMBL/GenBank/DDBJ whole genome shotgun (WGS) entry which is preliminary data.</text>
</comment>
<protein>
    <recommendedName>
        <fullName evidence="6">Prefoldin subunit 5</fullName>
    </recommendedName>
</protein>
<evidence type="ECO:0000256" key="1">
    <source>
        <dbReference type="ARBA" id="ARBA00008045"/>
    </source>
</evidence>
<sequence>MADGNIGQQAASAVDAKIQEFQALQEEIGKSNHKLGTLMAQRNENELVKQVSGAVLSLAGRPAPLSYRHLIIAAQELDICQLEAAEGKDAVIFKQVGPVLIKNDLSEAKDTVEKRLEFITGELKKTESFIQTKETQAQELAQKIQEMQMAMQRAAVEAAKVAAAQQQQTA</sequence>
<evidence type="ECO:0000313" key="4">
    <source>
        <dbReference type="EMBL" id="EJK63508.1"/>
    </source>
</evidence>
<dbReference type="eggNOG" id="KOG3478">
    <property type="taxonomic scope" value="Eukaryota"/>
</dbReference>
<evidence type="ECO:0000256" key="3">
    <source>
        <dbReference type="SAM" id="Coils"/>
    </source>
</evidence>
<dbReference type="Pfam" id="PF01920">
    <property type="entry name" value="Prefoldin_2"/>
    <property type="match status" value="1"/>
</dbReference>
<dbReference type="Proteomes" id="UP000266841">
    <property type="component" value="Unassembled WGS sequence"/>
</dbReference>
<dbReference type="PANTHER" id="PTHR21431">
    <property type="entry name" value="PREFOLDIN SUBUNIT 6"/>
    <property type="match status" value="1"/>
</dbReference>
<dbReference type="InterPro" id="IPR009053">
    <property type="entry name" value="Prefoldin"/>
</dbReference>
<keyword evidence="2" id="KW-0143">Chaperone</keyword>
<dbReference type="InterPro" id="IPR002777">
    <property type="entry name" value="PFD_beta-like"/>
</dbReference>
<keyword evidence="3" id="KW-0175">Coiled coil</keyword>
<dbReference type="GO" id="GO:0005737">
    <property type="term" value="C:cytoplasm"/>
    <property type="evidence" value="ECO:0007669"/>
    <property type="project" value="TreeGrafter"/>
</dbReference>
<dbReference type="GO" id="GO:0051087">
    <property type="term" value="F:protein-folding chaperone binding"/>
    <property type="evidence" value="ECO:0007669"/>
    <property type="project" value="TreeGrafter"/>
</dbReference>
<dbReference type="GO" id="GO:0051131">
    <property type="term" value="P:chaperone-mediated protein complex assembly"/>
    <property type="evidence" value="ECO:0007669"/>
    <property type="project" value="TreeGrafter"/>
</dbReference>
<dbReference type="Gene3D" id="1.10.287.370">
    <property type="match status" value="1"/>
</dbReference>
<evidence type="ECO:0000256" key="2">
    <source>
        <dbReference type="ARBA" id="ARBA00023186"/>
    </source>
</evidence>
<reference evidence="4 5" key="1">
    <citation type="journal article" date="2012" name="Genome Biol.">
        <title>Genome and low-iron response of an oceanic diatom adapted to chronic iron limitation.</title>
        <authorList>
            <person name="Lommer M."/>
            <person name="Specht M."/>
            <person name="Roy A.S."/>
            <person name="Kraemer L."/>
            <person name="Andreson R."/>
            <person name="Gutowska M.A."/>
            <person name="Wolf J."/>
            <person name="Bergner S.V."/>
            <person name="Schilhabel M.B."/>
            <person name="Klostermeier U.C."/>
            <person name="Beiko R.G."/>
            <person name="Rosenstiel P."/>
            <person name="Hippler M."/>
            <person name="Laroche J."/>
        </authorList>
    </citation>
    <scope>NUCLEOTIDE SEQUENCE [LARGE SCALE GENOMIC DNA]</scope>
    <source>
        <strain evidence="4 5">CCMP1005</strain>
    </source>
</reference>
<dbReference type="OrthoDB" id="248120at2759"/>
<dbReference type="PANTHER" id="PTHR21431:SF0">
    <property type="entry name" value="PREFOLDIN SUBUNIT 6"/>
    <property type="match status" value="1"/>
</dbReference>
<proteinExistence type="inferred from homology"/>
<name>K0SBI8_THAOC</name>
<accession>K0SBI8</accession>
<evidence type="ECO:0000313" key="5">
    <source>
        <dbReference type="Proteomes" id="UP000266841"/>
    </source>
</evidence>
<dbReference type="SUPFAM" id="SSF46579">
    <property type="entry name" value="Prefoldin"/>
    <property type="match status" value="1"/>
</dbReference>
<keyword evidence="5" id="KW-1185">Reference proteome</keyword>
<organism evidence="4 5">
    <name type="scientific">Thalassiosira oceanica</name>
    <name type="common">Marine diatom</name>
    <dbReference type="NCBI Taxonomy" id="159749"/>
    <lineage>
        <taxon>Eukaryota</taxon>
        <taxon>Sar</taxon>
        <taxon>Stramenopiles</taxon>
        <taxon>Ochrophyta</taxon>
        <taxon>Bacillariophyta</taxon>
        <taxon>Coscinodiscophyceae</taxon>
        <taxon>Thalassiosirophycidae</taxon>
        <taxon>Thalassiosirales</taxon>
        <taxon>Thalassiosiraceae</taxon>
        <taxon>Thalassiosira</taxon>
    </lineage>
</organism>
<dbReference type="AlphaFoldDB" id="K0SBI8"/>
<dbReference type="GO" id="GO:0051082">
    <property type="term" value="F:unfolded protein binding"/>
    <property type="evidence" value="ECO:0007669"/>
    <property type="project" value="InterPro"/>
</dbReference>
<feature type="coiled-coil region" evidence="3">
    <location>
        <begin position="130"/>
        <end position="157"/>
    </location>
</feature>
<dbReference type="GO" id="GO:0016272">
    <property type="term" value="C:prefoldin complex"/>
    <property type="evidence" value="ECO:0007669"/>
    <property type="project" value="InterPro"/>
</dbReference>
<dbReference type="OMA" id="QEMQMAM"/>
<dbReference type="EMBL" id="AGNL01018207">
    <property type="protein sequence ID" value="EJK63508.1"/>
    <property type="molecule type" value="Genomic_DNA"/>
</dbReference>
<dbReference type="CDD" id="cd23161">
    <property type="entry name" value="Prefoldin_6"/>
    <property type="match status" value="1"/>
</dbReference>
<comment type="similarity">
    <text evidence="1">Belongs to the prefoldin subunit beta family.</text>
</comment>
<gene>
    <name evidence="4" type="ORF">THAOC_15831</name>
</gene>